<proteinExistence type="predicted"/>
<evidence type="ECO:0000259" key="2">
    <source>
        <dbReference type="Pfam" id="PF13786"/>
    </source>
</evidence>
<dbReference type="AlphaFoldDB" id="A0A2V3VSC0"/>
<evidence type="ECO:0000313" key="3">
    <source>
        <dbReference type="EMBL" id="PXW84792.1"/>
    </source>
</evidence>
<evidence type="ECO:0000313" key="4">
    <source>
        <dbReference type="Proteomes" id="UP000247978"/>
    </source>
</evidence>
<dbReference type="RefSeq" id="WP_158525678.1">
    <property type="nucleotide sequence ID" value="NZ_JBHUHB010000001.1"/>
</dbReference>
<comment type="caution">
    <text evidence="3">The sequence shown here is derived from an EMBL/GenBank/DDBJ whole genome shotgun (WGS) entry which is preliminary data.</text>
</comment>
<gene>
    <name evidence="3" type="ORF">DFR56_11336</name>
</gene>
<keyword evidence="4" id="KW-1185">Reference proteome</keyword>
<dbReference type="InterPro" id="IPR025436">
    <property type="entry name" value="DUF4179"/>
</dbReference>
<dbReference type="Pfam" id="PF13786">
    <property type="entry name" value="DUF4179"/>
    <property type="match status" value="1"/>
</dbReference>
<evidence type="ECO:0000256" key="1">
    <source>
        <dbReference type="SAM" id="Phobius"/>
    </source>
</evidence>
<reference evidence="3 4" key="1">
    <citation type="submission" date="2018-05" db="EMBL/GenBank/DDBJ databases">
        <title>Genomic Encyclopedia of Type Strains, Phase IV (KMG-IV): sequencing the most valuable type-strain genomes for metagenomic binning, comparative biology and taxonomic classification.</title>
        <authorList>
            <person name="Goeker M."/>
        </authorList>
    </citation>
    <scope>NUCLEOTIDE SEQUENCE [LARGE SCALE GENOMIC DNA]</scope>
    <source>
        <strain evidence="3 4">DSM 28556</strain>
    </source>
</reference>
<dbReference type="Gene3D" id="2.60.40.1630">
    <property type="entry name" value="bacillus anthracis domain"/>
    <property type="match status" value="1"/>
</dbReference>
<organism evidence="3 4">
    <name type="scientific">Pseudogracilibacillus auburnensis</name>
    <dbReference type="NCBI Taxonomy" id="1494959"/>
    <lineage>
        <taxon>Bacteria</taxon>
        <taxon>Bacillati</taxon>
        <taxon>Bacillota</taxon>
        <taxon>Bacilli</taxon>
        <taxon>Bacillales</taxon>
        <taxon>Bacillaceae</taxon>
        <taxon>Pseudogracilibacillus</taxon>
    </lineage>
</organism>
<dbReference type="OrthoDB" id="2961302at2"/>
<keyword evidence="1" id="KW-1133">Transmembrane helix</keyword>
<feature type="domain" description="DUF4179" evidence="2">
    <location>
        <begin position="40"/>
        <end position="128"/>
    </location>
</feature>
<sequence>MENLEKQLADEKARLDSMKAPDDLEMKLTAALNTVEPRRKRKVAFIWKVAIAAIILVSVISYNFNALAYYSKKILGFDDMLSGPLKDLNENEMGQVVDKSVELEGGTTLTIHGIMTDVNQLILFYTLRNPNGIDEENFISFASITGFLTNSSISGGPGYFNEDETEVKGMLQFEPVNPFAKKLTLVIWQFTEDDESTVEITFDHDPNKAMQANLTQPIKETVSVDSGTITFDVITASPTVTVLEGSIDVENLDKFEGAPLHGIRLIANGNSVGSSSYGVTTGPTGTTFDIQYHTLPEELDSLQVMVRKFIGYEEINKQIQFGPDKNEFFTLYEEEEMIVKQVEETSRGIEVTIATDEYVLLDGVSIVTKKGTIPLQTTIGEDYSMQINGVYMKERTLVFDTTETPEQLSIEGIHFLKTYNKTIDIPVK</sequence>
<keyword evidence="1" id="KW-0472">Membrane</keyword>
<dbReference type="Proteomes" id="UP000247978">
    <property type="component" value="Unassembled WGS sequence"/>
</dbReference>
<feature type="transmembrane region" description="Helical" evidence="1">
    <location>
        <begin position="45"/>
        <end position="64"/>
    </location>
</feature>
<dbReference type="EMBL" id="QJJQ01000013">
    <property type="protein sequence ID" value="PXW84792.1"/>
    <property type="molecule type" value="Genomic_DNA"/>
</dbReference>
<protein>
    <submittedName>
        <fullName evidence="3">Uncharacterized protein DUF4179</fullName>
    </submittedName>
</protein>
<name>A0A2V3VSC0_9BACI</name>
<accession>A0A2V3VSC0</accession>
<keyword evidence="1" id="KW-0812">Transmembrane</keyword>